<evidence type="ECO:0000313" key="2">
    <source>
        <dbReference type="EMBL" id="OFW55704.1"/>
    </source>
</evidence>
<feature type="transmembrane region" description="Helical" evidence="1">
    <location>
        <begin position="162"/>
        <end position="180"/>
    </location>
</feature>
<protein>
    <recommendedName>
        <fullName evidence="4">Zinc ribbon domain-containing protein</fullName>
    </recommendedName>
</protein>
<reference evidence="2 3" key="1">
    <citation type="journal article" date="2016" name="Nat. Commun.">
        <title>Thousands of microbial genomes shed light on interconnected biogeochemical processes in an aquifer system.</title>
        <authorList>
            <person name="Anantharaman K."/>
            <person name="Brown C.T."/>
            <person name="Hug L.A."/>
            <person name="Sharon I."/>
            <person name="Castelle C.J."/>
            <person name="Probst A.J."/>
            <person name="Thomas B.C."/>
            <person name="Singh A."/>
            <person name="Wilkins M.J."/>
            <person name="Karaoz U."/>
            <person name="Brodie E.L."/>
            <person name="Williams K.H."/>
            <person name="Hubbard S.S."/>
            <person name="Banfield J.F."/>
        </authorList>
    </citation>
    <scope>NUCLEOTIDE SEQUENCE [LARGE SCALE GENOMIC DNA]</scope>
</reference>
<feature type="transmembrane region" description="Helical" evidence="1">
    <location>
        <begin position="90"/>
        <end position="110"/>
    </location>
</feature>
<keyword evidence="1" id="KW-1133">Transmembrane helix</keyword>
<dbReference type="Proteomes" id="UP000177876">
    <property type="component" value="Unassembled WGS sequence"/>
</dbReference>
<feature type="transmembrane region" description="Helical" evidence="1">
    <location>
        <begin position="64"/>
        <end position="84"/>
    </location>
</feature>
<gene>
    <name evidence="2" type="ORF">A2Y75_05860</name>
</gene>
<keyword evidence="1" id="KW-0812">Transmembrane</keyword>
<keyword evidence="1" id="KW-0472">Membrane</keyword>
<evidence type="ECO:0000256" key="1">
    <source>
        <dbReference type="SAM" id="Phobius"/>
    </source>
</evidence>
<evidence type="ECO:0000313" key="3">
    <source>
        <dbReference type="Proteomes" id="UP000177876"/>
    </source>
</evidence>
<evidence type="ECO:0008006" key="4">
    <source>
        <dbReference type="Google" id="ProtNLM"/>
    </source>
</evidence>
<dbReference type="STRING" id="1797197.A2Y75_05860"/>
<feature type="transmembrane region" description="Helical" evidence="1">
    <location>
        <begin position="122"/>
        <end position="142"/>
    </location>
</feature>
<accession>A0A1F2WFT7</accession>
<organism evidence="2 3">
    <name type="scientific">Candidatus Solincola sediminis</name>
    <dbReference type="NCBI Taxonomy" id="1797199"/>
    <lineage>
        <taxon>Bacteria</taxon>
        <taxon>Bacillati</taxon>
        <taxon>Actinomycetota</taxon>
        <taxon>Candidatus Geothermincolia</taxon>
        <taxon>Candidatus Geothermincolales</taxon>
        <taxon>Candidatus Geothermincolaceae</taxon>
        <taxon>Candidatus Solincola</taxon>
    </lineage>
</organism>
<proteinExistence type="predicted"/>
<dbReference type="AlphaFoldDB" id="A0A1F2WFT7"/>
<name>A0A1F2WFT7_9ACTN</name>
<comment type="caution">
    <text evidence="2">The sequence shown here is derived from an EMBL/GenBank/DDBJ whole genome shotgun (WGS) entry which is preliminary data.</text>
</comment>
<dbReference type="EMBL" id="MELK01000052">
    <property type="protein sequence ID" value="OFW55704.1"/>
    <property type="molecule type" value="Genomic_DNA"/>
</dbReference>
<sequence length="190" mass="20778">MKTCPWCGRNNLDSDDYCFNCEKDLNAVPDKEDSFEIEMELRRTRVAKAPSMLRLVLISILRKILLALLAVGAAFIFALIAMKVSYESDAVAIAALAFLGAALLCALYYPDVRISRKIGNKGIIVSGISNLILLAVTIPPMLYFLSSRGYIGGVANLLVKTWWTVPAYLALGCLMAWLSGRRAVSDIASP</sequence>